<feature type="domain" description="Isochorismatase-like" evidence="2">
    <location>
        <begin position="5"/>
        <end position="146"/>
    </location>
</feature>
<dbReference type="EMBL" id="CAOF01000179">
    <property type="protein sequence ID" value="CCO49493.1"/>
    <property type="molecule type" value="Genomic_DNA"/>
</dbReference>
<dbReference type="InterPro" id="IPR000868">
    <property type="entry name" value="Isochorismatase-like_dom"/>
</dbReference>
<dbReference type="InterPro" id="IPR036380">
    <property type="entry name" value="Isochorismatase-like_sf"/>
</dbReference>
<dbReference type="InterPro" id="IPR050272">
    <property type="entry name" value="Isochorismatase-like_hydrls"/>
</dbReference>
<dbReference type="Gene3D" id="3.40.50.850">
    <property type="entry name" value="Isochorismatase-like"/>
    <property type="match status" value="1"/>
</dbReference>
<reference evidence="3 4" key="1">
    <citation type="journal article" date="2013" name="ISME J.">
        <title>Comparative genomics of pathogenic lineages of Vibrio nigripulchritudo identifies virulence-associated traits.</title>
        <authorList>
            <person name="Goudenege D."/>
            <person name="Labreuche Y."/>
            <person name="Krin E."/>
            <person name="Ansquer D."/>
            <person name="Mangenot S."/>
            <person name="Calteau A."/>
            <person name="Medigue C."/>
            <person name="Mazel D."/>
            <person name="Polz M.F."/>
            <person name="Le Roux F."/>
        </authorList>
    </citation>
    <scope>NUCLEOTIDE SEQUENCE [LARGE SCALE GENOMIC DNA]</scope>
    <source>
        <strain evidence="3 4">SOn1</strain>
    </source>
</reference>
<sequence length="179" mass="20141">MPMKSALIVIDVQQALIEPEPQPYEAYEVIERINTASEWARRNNIPVIFIRHEAPDSIVERHSPGWQVHEKLIQAKSDKYVNKNTPDSFNNTELKEVLDELSIDHLYVCGYATEFCVDTTTRRAAGLGYPITLLADAHTTHDKPHASGAVIREHHNCTLPSIQSFGVKIESVKVEAIIS</sequence>
<accession>A0AAV2VYN3</accession>
<dbReference type="GO" id="GO:0016787">
    <property type="term" value="F:hydrolase activity"/>
    <property type="evidence" value="ECO:0007669"/>
    <property type="project" value="UniProtKB-KW"/>
</dbReference>
<comment type="caution">
    <text evidence="3">The sequence shown here is derived from an EMBL/GenBank/DDBJ whole genome shotgun (WGS) entry which is preliminary data.</text>
</comment>
<dbReference type="SUPFAM" id="SSF52499">
    <property type="entry name" value="Isochorismatase-like hydrolases"/>
    <property type="match status" value="1"/>
</dbReference>
<dbReference type="PANTHER" id="PTHR43540">
    <property type="entry name" value="PEROXYUREIDOACRYLATE/UREIDOACRYLATE AMIDOHYDROLASE-RELATED"/>
    <property type="match status" value="1"/>
</dbReference>
<name>A0AAV2VYN3_9VIBR</name>
<dbReference type="AlphaFoldDB" id="A0AAV2VYN3"/>
<keyword evidence="1" id="KW-0378">Hydrolase</keyword>
<evidence type="ECO:0000256" key="1">
    <source>
        <dbReference type="ARBA" id="ARBA00022801"/>
    </source>
</evidence>
<protein>
    <submittedName>
        <fullName evidence="3">ISOCHORISMATASE FAMILY PROTEIN</fullName>
    </submittedName>
</protein>
<dbReference type="CDD" id="cd01014">
    <property type="entry name" value="nicotinamidase_related"/>
    <property type="match status" value="1"/>
</dbReference>
<evidence type="ECO:0000313" key="3">
    <source>
        <dbReference type="EMBL" id="CCO49493.1"/>
    </source>
</evidence>
<proteinExistence type="predicted"/>
<dbReference type="Proteomes" id="UP000018211">
    <property type="component" value="Unassembled WGS sequence"/>
</dbReference>
<dbReference type="PANTHER" id="PTHR43540:SF14">
    <property type="entry name" value="ISOCHORISMATASE"/>
    <property type="match status" value="1"/>
</dbReference>
<gene>
    <name evidence="3" type="ORF">VIBNISOn1_830049</name>
</gene>
<dbReference type="Pfam" id="PF00857">
    <property type="entry name" value="Isochorismatase"/>
    <property type="match status" value="1"/>
</dbReference>
<evidence type="ECO:0000259" key="2">
    <source>
        <dbReference type="Pfam" id="PF00857"/>
    </source>
</evidence>
<organism evidence="3 4">
    <name type="scientific">Vibrio nigripulchritudo SOn1</name>
    <dbReference type="NCBI Taxonomy" id="1238450"/>
    <lineage>
        <taxon>Bacteria</taxon>
        <taxon>Pseudomonadati</taxon>
        <taxon>Pseudomonadota</taxon>
        <taxon>Gammaproteobacteria</taxon>
        <taxon>Vibrionales</taxon>
        <taxon>Vibrionaceae</taxon>
        <taxon>Vibrio</taxon>
    </lineage>
</organism>
<evidence type="ECO:0000313" key="4">
    <source>
        <dbReference type="Proteomes" id="UP000018211"/>
    </source>
</evidence>